<keyword evidence="3" id="KW-1185">Reference proteome</keyword>
<gene>
    <name evidence="2" type="ORF">Purlil1_12689</name>
</gene>
<dbReference type="Proteomes" id="UP001287286">
    <property type="component" value="Unassembled WGS sequence"/>
</dbReference>
<name>A0ABR0BG59_PURLI</name>
<protein>
    <submittedName>
        <fullName evidence="2">Uncharacterized protein</fullName>
    </submittedName>
</protein>
<evidence type="ECO:0000256" key="1">
    <source>
        <dbReference type="SAM" id="MobiDB-lite"/>
    </source>
</evidence>
<organism evidence="2 3">
    <name type="scientific">Purpureocillium lilacinum</name>
    <name type="common">Paecilomyces lilacinus</name>
    <dbReference type="NCBI Taxonomy" id="33203"/>
    <lineage>
        <taxon>Eukaryota</taxon>
        <taxon>Fungi</taxon>
        <taxon>Dikarya</taxon>
        <taxon>Ascomycota</taxon>
        <taxon>Pezizomycotina</taxon>
        <taxon>Sordariomycetes</taxon>
        <taxon>Hypocreomycetidae</taxon>
        <taxon>Hypocreales</taxon>
        <taxon>Ophiocordycipitaceae</taxon>
        <taxon>Purpureocillium</taxon>
    </lineage>
</organism>
<evidence type="ECO:0000313" key="2">
    <source>
        <dbReference type="EMBL" id="KAK4075259.1"/>
    </source>
</evidence>
<accession>A0ABR0BG59</accession>
<feature type="region of interest" description="Disordered" evidence="1">
    <location>
        <begin position="243"/>
        <end position="268"/>
    </location>
</feature>
<comment type="caution">
    <text evidence="2">The sequence shown here is derived from an EMBL/GenBank/DDBJ whole genome shotgun (WGS) entry which is preliminary data.</text>
</comment>
<reference evidence="2 3" key="1">
    <citation type="journal article" date="2024" name="Microbiol. Resour. Announc.">
        <title>Genome annotations for the ascomycete fungi Trichoderma harzianum, Trichoderma aggressivum, and Purpureocillium lilacinum.</title>
        <authorList>
            <person name="Beijen E.P.W."/>
            <person name="Ohm R.A."/>
        </authorList>
    </citation>
    <scope>NUCLEOTIDE SEQUENCE [LARGE SCALE GENOMIC DNA]</scope>
    <source>
        <strain evidence="2 3">CBS 150709</strain>
    </source>
</reference>
<proteinExistence type="predicted"/>
<evidence type="ECO:0000313" key="3">
    <source>
        <dbReference type="Proteomes" id="UP001287286"/>
    </source>
</evidence>
<feature type="compositionally biased region" description="Basic and acidic residues" evidence="1">
    <location>
        <begin position="243"/>
        <end position="259"/>
    </location>
</feature>
<sequence length="268" mass="29492">MASADADANIPENLFHTLLTIVDRHKDPSGGTRSYYVLGTRGTLRAAKAYSAVALRRIGFRDEDFVQLDVRPTAAEAGYEEHAQWPHGEGVLVYARAVSGEEFLLSINTTPNDEALRLNNNRRGSGRDEDEGTLRLPDGAQFLHYVLQTTIDYNADRSGSAQAADIEGAYVHRADAWTAAHRCLLAGDEDEEGARSRFAEYDSRGDPGFIGEWPFEEDMAVHAVAETGQNFTVAVKTPPHVEMKRKAEPRRVAERHKLGGEATKQAVA</sequence>
<dbReference type="EMBL" id="JAWRVI010000123">
    <property type="protein sequence ID" value="KAK4075259.1"/>
    <property type="molecule type" value="Genomic_DNA"/>
</dbReference>